<feature type="region of interest" description="Disordered" evidence="1">
    <location>
        <begin position="257"/>
        <end position="278"/>
    </location>
</feature>
<dbReference type="AlphaFoldDB" id="A0A7H0LME2"/>
<keyword evidence="3" id="KW-1185">Reference proteome</keyword>
<organism evidence="2 3">
    <name type="scientific">Sphingomonas alpina</name>
    <dbReference type="NCBI Taxonomy" id="653931"/>
    <lineage>
        <taxon>Bacteria</taxon>
        <taxon>Pseudomonadati</taxon>
        <taxon>Pseudomonadota</taxon>
        <taxon>Alphaproteobacteria</taxon>
        <taxon>Sphingomonadales</taxon>
        <taxon>Sphingomonadaceae</taxon>
        <taxon>Sphingomonas</taxon>
    </lineage>
</organism>
<evidence type="ECO:0000313" key="3">
    <source>
        <dbReference type="Proteomes" id="UP000516148"/>
    </source>
</evidence>
<sequence length="278" mass="30639">MTTLMSWISYSDTGEAPHLPRAVHLVSDSKITWGSADKRWEAGRKIFATRTEPHLFGFCGDVVLPALILGQIVSAIDAEILFEPIATAQERQALIFETVKRAIASAVNTPTLDFTIHHLFRDQPWPNTSFRAWNMQFDATARTTQAHEVPIPTSTDIIGSFGSGKSAAKAHRDRWEQSDAAGLSRALLASFCDAIRSGDDPLSGGPPQLAALYTRDTPRQIGMVFDQGRYFNGLAVEMTQTLERIEWRNELGEVADPATRKASQGARRFGRPNALATE</sequence>
<name>A0A7H0LME2_9SPHN</name>
<dbReference type="KEGG" id="spap:H3Z74_06570"/>
<evidence type="ECO:0000313" key="2">
    <source>
        <dbReference type="EMBL" id="QNQ10845.1"/>
    </source>
</evidence>
<accession>A0A7H0LME2</accession>
<dbReference type="EMBL" id="CP061038">
    <property type="protein sequence ID" value="QNQ10845.1"/>
    <property type="molecule type" value="Genomic_DNA"/>
</dbReference>
<gene>
    <name evidence="2" type="ORF">H3Z74_06570</name>
</gene>
<dbReference type="RefSeq" id="WP_187763135.1">
    <property type="nucleotide sequence ID" value="NZ_CP061038.1"/>
</dbReference>
<protein>
    <submittedName>
        <fullName evidence="2">Uncharacterized protein</fullName>
    </submittedName>
</protein>
<reference evidence="2 3" key="1">
    <citation type="submission" date="2020-09" db="EMBL/GenBank/DDBJ databases">
        <title>Sphingomonas sp., a new species isolated from pork steak.</title>
        <authorList>
            <person name="Heidler von Heilborn D."/>
        </authorList>
    </citation>
    <scope>NUCLEOTIDE SEQUENCE [LARGE SCALE GENOMIC DNA]</scope>
    <source>
        <strain evidence="3">S8-3T</strain>
    </source>
</reference>
<dbReference type="Proteomes" id="UP000516148">
    <property type="component" value="Chromosome"/>
</dbReference>
<evidence type="ECO:0000256" key="1">
    <source>
        <dbReference type="SAM" id="MobiDB-lite"/>
    </source>
</evidence>
<proteinExistence type="predicted"/>